<keyword evidence="2" id="KW-1185">Reference proteome</keyword>
<protein>
    <submittedName>
        <fullName evidence="1">Uncharacterized protein</fullName>
    </submittedName>
</protein>
<proteinExistence type="predicted"/>
<dbReference type="EMBL" id="JAIVFP010000001">
    <property type="protein sequence ID" value="MCI4683214.1"/>
    <property type="molecule type" value="Genomic_DNA"/>
</dbReference>
<comment type="caution">
    <text evidence="1">The sequence shown here is derived from an EMBL/GenBank/DDBJ whole genome shotgun (WGS) entry which is preliminary data.</text>
</comment>
<sequence>MAKPALKRVEPQEAPAIDAAQMREKIEIIRHLEMAQESCSDLLVLADFVRAYINGRRRKSVRESGGQFYLEPGVALEFIHRTLYRLADQAAVKTDEAIQNIKASLPSDSGPQNQI</sequence>
<organism evidence="1 2">
    <name type="scientific">Candidatus Rhodoblastus alkanivorans</name>
    <dbReference type="NCBI Taxonomy" id="2954117"/>
    <lineage>
        <taxon>Bacteria</taxon>
        <taxon>Pseudomonadati</taxon>
        <taxon>Pseudomonadota</taxon>
        <taxon>Alphaproteobacteria</taxon>
        <taxon>Hyphomicrobiales</taxon>
        <taxon>Rhodoblastaceae</taxon>
        <taxon>Rhodoblastus</taxon>
    </lineage>
</organism>
<gene>
    <name evidence="1" type="ORF">K2U94_10610</name>
</gene>
<reference evidence="1" key="1">
    <citation type="journal article" date="2022" name="ISME J.">
        <title>Identification of active gaseous-alkane degraders at natural gas seeps.</title>
        <authorList>
            <person name="Farhan Ul Haque M."/>
            <person name="Hernandez M."/>
            <person name="Crombie A.T."/>
            <person name="Murrell J.C."/>
        </authorList>
    </citation>
    <scope>NUCLEOTIDE SEQUENCE</scope>
    <source>
        <strain evidence="1">PC2</strain>
    </source>
</reference>
<dbReference type="RefSeq" id="WP_243067176.1">
    <property type="nucleotide sequence ID" value="NZ_JAIVFK010000048.1"/>
</dbReference>
<name>A0ABS9Z6B8_9HYPH</name>
<evidence type="ECO:0000313" key="1">
    <source>
        <dbReference type="EMBL" id="MCI4683214.1"/>
    </source>
</evidence>
<accession>A0ABS9Z6B8</accession>
<evidence type="ECO:0000313" key="2">
    <source>
        <dbReference type="Proteomes" id="UP001139104"/>
    </source>
</evidence>
<dbReference type="Proteomes" id="UP001139104">
    <property type="component" value="Unassembled WGS sequence"/>
</dbReference>